<dbReference type="AlphaFoldDB" id="A0A3E0GV18"/>
<gene>
    <name evidence="6" type="ORF">BCF44_13163</name>
</gene>
<name>A0A3E0GV18_9PSEU</name>
<comment type="caution">
    <text evidence="6">The sequence shown here is derived from an EMBL/GenBank/DDBJ whole genome shotgun (WGS) entry which is preliminary data.</text>
</comment>
<evidence type="ECO:0000256" key="3">
    <source>
        <dbReference type="ARBA" id="ARBA00022989"/>
    </source>
</evidence>
<dbReference type="Proteomes" id="UP000256269">
    <property type="component" value="Unassembled WGS sequence"/>
</dbReference>
<dbReference type="SMART" id="SM00752">
    <property type="entry name" value="HTTM"/>
    <property type="match status" value="1"/>
</dbReference>
<protein>
    <recommendedName>
        <fullName evidence="5">HTTM-like domain-containing protein</fullName>
    </recommendedName>
</protein>
<keyword evidence="3" id="KW-1133">Transmembrane helix</keyword>
<evidence type="ECO:0000313" key="7">
    <source>
        <dbReference type="Proteomes" id="UP000256269"/>
    </source>
</evidence>
<dbReference type="RefSeq" id="WP_147328998.1">
    <property type="nucleotide sequence ID" value="NZ_CP144375.1"/>
</dbReference>
<evidence type="ECO:0000256" key="2">
    <source>
        <dbReference type="ARBA" id="ARBA00022692"/>
    </source>
</evidence>
<organism evidence="6 7">
    <name type="scientific">Kutzneria buriramensis</name>
    <dbReference type="NCBI Taxonomy" id="1045776"/>
    <lineage>
        <taxon>Bacteria</taxon>
        <taxon>Bacillati</taxon>
        <taxon>Actinomycetota</taxon>
        <taxon>Actinomycetes</taxon>
        <taxon>Pseudonocardiales</taxon>
        <taxon>Pseudonocardiaceae</taxon>
        <taxon>Kutzneria</taxon>
    </lineage>
</organism>
<sequence length="280" mass="30085">MAQVDLLPAGDMLSVDKALRETEILISAGIILSSLEAMCRPEDVEDGGLLSWRIGRTRSKRMVRGRAAKVFDLLFTPPGIQILTAMRLTASTMLLLPGSRQVKAAAAAFLAGSNVLLQLRTNYGADGSDHVNIVVCAALAASKFFPNDEKARNACTAFIAGQSVISYFAAGLAKVISPYWRDGSGMQGIFRTKTYGQKQVGELLQKFPWFAKAAGWSVWAGEMAFPLALLAPKPIALGLLGTGVSFHAGNAAFMGLNRFLWAFSATYPAVAHHSKHLRRG</sequence>
<evidence type="ECO:0000256" key="4">
    <source>
        <dbReference type="ARBA" id="ARBA00023136"/>
    </source>
</evidence>
<keyword evidence="2" id="KW-0812">Transmembrane</keyword>
<feature type="domain" description="HTTM-like" evidence="5">
    <location>
        <begin position="39"/>
        <end position="275"/>
    </location>
</feature>
<proteinExistence type="predicted"/>
<accession>A0A3E0GV18</accession>
<keyword evidence="4" id="KW-0472">Membrane</keyword>
<evidence type="ECO:0000256" key="1">
    <source>
        <dbReference type="ARBA" id="ARBA00004127"/>
    </source>
</evidence>
<reference evidence="6 7" key="1">
    <citation type="submission" date="2018-08" db="EMBL/GenBank/DDBJ databases">
        <title>Genomic Encyclopedia of Archaeal and Bacterial Type Strains, Phase II (KMG-II): from individual species to whole genera.</title>
        <authorList>
            <person name="Goeker M."/>
        </authorList>
    </citation>
    <scope>NUCLEOTIDE SEQUENCE [LARGE SCALE GENOMIC DNA]</scope>
    <source>
        <strain evidence="6 7">DSM 45791</strain>
    </source>
</reference>
<dbReference type="GO" id="GO:0012505">
    <property type="term" value="C:endomembrane system"/>
    <property type="evidence" value="ECO:0007669"/>
    <property type="project" value="UniProtKB-SubCell"/>
</dbReference>
<dbReference type="InterPro" id="IPR011020">
    <property type="entry name" value="HTTM-like"/>
</dbReference>
<dbReference type="EMBL" id="QUNO01000031">
    <property type="protein sequence ID" value="REH27008.1"/>
    <property type="molecule type" value="Genomic_DNA"/>
</dbReference>
<keyword evidence="7" id="KW-1185">Reference proteome</keyword>
<evidence type="ECO:0000313" key="6">
    <source>
        <dbReference type="EMBL" id="REH27008.1"/>
    </source>
</evidence>
<evidence type="ECO:0000259" key="5">
    <source>
        <dbReference type="SMART" id="SM00752"/>
    </source>
</evidence>
<comment type="subcellular location">
    <subcellularLocation>
        <location evidence="1">Endomembrane system</location>
        <topology evidence="1">Multi-pass membrane protein</topology>
    </subcellularLocation>
</comment>
<dbReference type="OrthoDB" id="5422338at2"/>